<name>A0ABU3E5F9_9FLAO</name>
<feature type="transmembrane region" description="Helical" evidence="1">
    <location>
        <begin position="50"/>
        <end position="67"/>
    </location>
</feature>
<evidence type="ECO:0000256" key="1">
    <source>
        <dbReference type="SAM" id="Phobius"/>
    </source>
</evidence>
<feature type="transmembrane region" description="Helical" evidence="1">
    <location>
        <begin position="73"/>
        <end position="97"/>
    </location>
</feature>
<keyword evidence="3" id="KW-1185">Reference proteome</keyword>
<accession>A0ABU3E5F9</accession>
<gene>
    <name evidence="2" type="ORF">RM549_15705</name>
</gene>
<proteinExistence type="predicted"/>
<keyword evidence="1" id="KW-0812">Transmembrane</keyword>
<dbReference type="EMBL" id="JAVRHM010000021">
    <property type="protein sequence ID" value="MDT0691241.1"/>
    <property type="molecule type" value="Genomic_DNA"/>
</dbReference>
<dbReference type="RefSeq" id="WP_311686548.1">
    <property type="nucleotide sequence ID" value="NZ_JAVRHM010000021.1"/>
</dbReference>
<organism evidence="2 3">
    <name type="scientific">Autumnicola patrickiae</name>
    <dbReference type="NCBI Taxonomy" id="3075591"/>
    <lineage>
        <taxon>Bacteria</taxon>
        <taxon>Pseudomonadati</taxon>
        <taxon>Bacteroidota</taxon>
        <taxon>Flavobacteriia</taxon>
        <taxon>Flavobacteriales</taxon>
        <taxon>Flavobacteriaceae</taxon>
        <taxon>Autumnicola</taxon>
    </lineage>
</organism>
<evidence type="ECO:0000313" key="2">
    <source>
        <dbReference type="EMBL" id="MDT0691241.1"/>
    </source>
</evidence>
<reference evidence="2 3" key="1">
    <citation type="submission" date="2023-09" db="EMBL/GenBank/DDBJ databases">
        <authorList>
            <person name="Rey-Velasco X."/>
        </authorList>
    </citation>
    <scope>NUCLEOTIDE SEQUENCE [LARGE SCALE GENOMIC DNA]</scope>
    <source>
        <strain evidence="2 3">F188</strain>
    </source>
</reference>
<keyword evidence="1" id="KW-0472">Membrane</keyword>
<comment type="caution">
    <text evidence="2">The sequence shown here is derived from an EMBL/GenBank/DDBJ whole genome shotgun (WGS) entry which is preliminary data.</text>
</comment>
<protein>
    <submittedName>
        <fullName evidence="2">Uncharacterized protein</fullName>
    </submittedName>
</protein>
<dbReference type="Proteomes" id="UP001261624">
    <property type="component" value="Unassembled WGS sequence"/>
</dbReference>
<sequence length="130" mass="15544">MAKYKYTIKNYWLRNERLSEEEFNYFKKVIHSDPDADILPKKSFWKEFPILLYAIGAILIGFPLVAVDEAFSFLPGIGIISLIFFFIFNVESMTNYFSFVKRRNKKEEELKSTLRDCSDYSEYKMKFKEL</sequence>
<evidence type="ECO:0000313" key="3">
    <source>
        <dbReference type="Proteomes" id="UP001261624"/>
    </source>
</evidence>
<keyword evidence="1" id="KW-1133">Transmembrane helix</keyword>